<accession>A0A0A8YNC4</accession>
<reference evidence="2" key="1">
    <citation type="submission" date="2014-09" db="EMBL/GenBank/DDBJ databases">
        <authorList>
            <person name="Magalhaes I.L.F."/>
            <person name="Oliveira U."/>
            <person name="Santos F.R."/>
            <person name="Vidigal T.H.D.A."/>
            <person name="Brescovit A.D."/>
            <person name="Santos A.J."/>
        </authorList>
    </citation>
    <scope>NUCLEOTIDE SEQUENCE</scope>
    <source>
        <tissue evidence="2">Shoot tissue taken approximately 20 cm above the soil surface</tissue>
    </source>
</reference>
<protein>
    <submittedName>
        <fullName evidence="2">Uncharacterized protein</fullName>
    </submittedName>
</protein>
<dbReference type="EMBL" id="GBRH01273743">
    <property type="protein sequence ID" value="JAD24152.1"/>
    <property type="molecule type" value="Transcribed_RNA"/>
</dbReference>
<organism evidence="2">
    <name type="scientific">Arundo donax</name>
    <name type="common">Giant reed</name>
    <name type="synonym">Donax arundinaceus</name>
    <dbReference type="NCBI Taxonomy" id="35708"/>
    <lineage>
        <taxon>Eukaryota</taxon>
        <taxon>Viridiplantae</taxon>
        <taxon>Streptophyta</taxon>
        <taxon>Embryophyta</taxon>
        <taxon>Tracheophyta</taxon>
        <taxon>Spermatophyta</taxon>
        <taxon>Magnoliopsida</taxon>
        <taxon>Liliopsida</taxon>
        <taxon>Poales</taxon>
        <taxon>Poaceae</taxon>
        <taxon>PACMAD clade</taxon>
        <taxon>Arundinoideae</taxon>
        <taxon>Arundineae</taxon>
        <taxon>Arundo</taxon>
    </lineage>
</organism>
<reference evidence="2" key="2">
    <citation type="journal article" date="2015" name="Data Brief">
        <title>Shoot transcriptome of the giant reed, Arundo donax.</title>
        <authorList>
            <person name="Barrero R.A."/>
            <person name="Guerrero F.D."/>
            <person name="Moolhuijzen P."/>
            <person name="Goolsby J.A."/>
            <person name="Tidwell J."/>
            <person name="Bellgard S.E."/>
            <person name="Bellgard M.I."/>
        </authorList>
    </citation>
    <scope>NUCLEOTIDE SEQUENCE</scope>
    <source>
        <tissue evidence="2">Shoot tissue taken approximately 20 cm above the soil surface</tissue>
    </source>
</reference>
<sequence>MPTRGPERPVRISRSLPVAFQ</sequence>
<evidence type="ECO:0000313" key="2">
    <source>
        <dbReference type="EMBL" id="JAD24152.1"/>
    </source>
</evidence>
<name>A0A0A8YNC4_ARUDO</name>
<feature type="compositionally biased region" description="Basic and acidic residues" evidence="1">
    <location>
        <begin position="1"/>
        <end position="10"/>
    </location>
</feature>
<dbReference type="EMBL" id="GBRH01223058">
    <property type="protein sequence ID" value="JAD74837.1"/>
    <property type="molecule type" value="Transcribed_RNA"/>
</dbReference>
<feature type="region of interest" description="Disordered" evidence="1">
    <location>
        <begin position="1"/>
        <end position="21"/>
    </location>
</feature>
<proteinExistence type="predicted"/>
<evidence type="ECO:0000256" key="1">
    <source>
        <dbReference type="SAM" id="MobiDB-lite"/>
    </source>
</evidence>
<dbReference type="AlphaFoldDB" id="A0A0A8YNC4"/>